<dbReference type="NCBIfam" id="NF033788">
    <property type="entry name" value="HTH_metalloreg"/>
    <property type="match status" value="1"/>
</dbReference>
<dbReference type="AlphaFoldDB" id="A0A2W0HIC8"/>
<organism evidence="5 6">
    <name type="scientific">Alteribacter lacisalsi</name>
    <dbReference type="NCBI Taxonomy" id="2045244"/>
    <lineage>
        <taxon>Bacteria</taxon>
        <taxon>Bacillati</taxon>
        <taxon>Bacillota</taxon>
        <taxon>Bacilli</taxon>
        <taxon>Bacillales</taxon>
        <taxon>Bacillaceae</taxon>
        <taxon>Alteribacter</taxon>
    </lineage>
</organism>
<evidence type="ECO:0000313" key="6">
    <source>
        <dbReference type="Proteomes" id="UP000248066"/>
    </source>
</evidence>
<proteinExistence type="predicted"/>
<feature type="domain" description="HTH arsR-type" evidence="4">
    <location>
        <begin position="1"/>
        <end position="87"/>
    </location>
</feature>
<dbReference type="InterPro" id="IPR036388">
    <property type="entry name" value="WH-like_DNA-bd_sf"/>
</dbReference>
<keyword evidence="6" id="KW-1185">Reference proteome</keyword>
<dbReference type="GO" id="GO:0003700">
    <property type="term" value="F:DNA-binding transcription factor activity"/>
    <property type="evidence" value="ECO:0007669"/>
    <property type="project" value="InterPro"/>
</dbReference>
<dbReference type="SUPFAM" id="SSF46785">
    <property type="entry name" value="Winged helix' DNA-binding domain"/>
    <property type="match status" value="1"/>
</dbReference>
<comment type="caution">
    <text evidence="5">The sequence shown here is derived from an EMBL/GenBank/DDBJ whole genome shotgun (WGS) entry which is preliminary data.</text>
</comment>
<dbReference type="Proteomes" id="UP000248066">
    <property type="component" value="Unassembled WGS sequence"/>
</dbReference>
<dbReference type="SMART" id="SM00418">
    <property type="entry name" value="HTH_ARSR"/>
    <property type="match status" value="1"/>
</dbReference>
<evidence type="ECO:0000313" key="5">
    <source>
        <dbReference type="EMBL" id="PYZ96732.1"/>
    </source>
</evidence>
<reference evidence="5 6" key="1">
    <citation type="submission" date="2017-10" db="EMBL/GenBank/DDBJ databases">
        <title>Bacillus sp. nov., a halophilic bacterium isolated from a Yangshapao Lake.</title>
        <authorList>
            <person name="Wang H."/>
        </authorList>
    </citation>
    <scope>NUCLEOTIDE SEQUENCE [LARGE SCALE GENOMIC DNA]</scope>
    <source>
        <strain evidence="5 6">YSP-3</strain>
    </source>
</reference>
<keyword evidence="1" id="KW-0805">Transcription regulation</keyword>
<evidence type="ECO:0000256" key="3">
    <source>
        <dbReference type="ARBA" id="ARBA00023163"/>
    </source>
</evidence>
<dbReference type="InterPro" id="IPR001845">
    <property type="entry name" value="HTH_ArsR_DNA-bd_dom"/>
</dbReference>
<dbReference type="Gene3D" id="1.10.10.10">
    <property type="entry name" value="Winged helix-like DNA-binding domain superfamily/Winged helix DNA-binding domain"/>
    <property type="match status" value="1"/>
</dbReference>
<dbReference type="OrthoDB" id="9799175at2"/>
<name>A0A2W0HIC8_9BACI</name>
<dbReference type="InterPro" id="IPR036390">
    <property type="entry name" value="WH_DNA-bd_sf"/>
</dbReference>
<dbReference type="Pfam" id="PF01022">
    <property type="entry name" value="HTH_5"/>
    <property type="match status" value="1"/>
</dbReference>
<dbReference type="PANTHER" id="PTHR33154:SF33">
    <property type="entry name" value="TRANSCRIPTIONAL REPRESSOR SDPR"/>
    <property type="match status" value="1"/>
</dbReference>
<keyword evidence="3" id="KW-0804">Transcription</keyword>
<dbReference type="InterPro" id="IPR051081">
    <property type="entry name" value="HTH_MetalResp_TranReg"/>
</dbReference>
<gene>
    <name evidence="5" type="ORF">CR205_13660</name>
</gene>
<accession>A0A2W0HIC8</accession>
<dbReference type="EMBL" id="PDOF01000002">
    <property type="protein sequence ID" value="PYZ96732.1"/>
    <property type="molecule type" value="Genomic_DNA"/>
</dbReference>
<evidence type="ECO:0000256" key="2">
    <source>
        <dbReference type="ARBA" id="ARBA00023125"/>
    </source>
</evidence>
<dbReference type="PROSITE" id="PS50987">
    <property type="entry name" value="HTH_ARSR_2"/>
    <property type="match status" value="1"/>
</dbReference>
<evidence type="ECO:0000256" key="1">
    <source>
        <dbReference type="ARBA" id="ARBA00023015"/>
    </source>
</evidence>
<protein>
    <submittedName>
        <fullName evidence="5">Transcriptional regulator</fullName>
    </submittedName>
</protein>
<sequence length="108" mass="12568">MADIYRALGDPTRRKIVTMLKENNRTQKELVETFDISQPAVKKHVNILLEEGIVTQHSNGKYRVYSLNRSTLQDLYTHMLAFIGDLLDDQLTDLKNYVEKGERRDDQS</sequence>
<keyword evidence="2" id="KW-0238">DNA-binding</keyword>
<dbReference type="PRINTS" id="PR00778">
    <property type="entry name" value="HTHARSR"/>
</dbReference>
<dbReference type="PANTHER" id="PTHR33154">
    <property type="entry name" value="TRANSCRIPTIONAL REGULATOR, ARSR FAMILY"/>
    <property type="match status" value="1"/>
</dbReference>
<dbReference type="InterPro" id="IPR011991">
    <property type="entry name" value="ArsR-like_HTH"/>
</dbReference>
<dbReference type="GO" id="GO:0003677">
    <property type="term" value="F:DNA binding"/>
    <property type="evidence" value="ECO:0007669"/>
    <property type="project" value="UniProtKB-KW"/>
</dbReference>
<dbReference type="CDD" id="cd00090">
    <property type="entry name" value="HTH_ARSR"/>
    <property type="match status" value="1"/>
</dbReference>
<evidence type="ECO:0000259" key="4">
    <source>
        <dbReference type="PROSITE" id="PS50987"/>
    </source>
</evidence>
<dbReference type="RefSeq" id="WP_110520670.1">
    <property type="nucleotide sequence ID" value="NZ_PDOF01000002.1"/>
</dbReference>